<dbReference type="PANTHER" id="PTHR16255:SF15">
    <property type="entry name" value="SPORULATION PROTEIN RMD1"/>
    <property type="match status" value="1"/>
</dbReference>
<feature type="non-terminal residue" evidence="4">
    <location>
        <position position="1"/>
    </location>
</feature>
<keyword evidence="5" id="KW-1185">Reference proteome</keyword>
<name>A0A4P9XGF1_9FUNG</name>
<reference evidence="5" key="1">
    <citation type="journal article" date="2018" name="Nat. Microbiol.">
        <title>Leveraging single-cell genomics to expand the fungal tree of life.</title>
        <authorList>
            <person name="Ahrendt S.R."/>
            <person name="Quandt C.A."/>
            <person name="Ciobanu D."/>
            <person name="Clum A."/>
            <person name="Salamov A."/>
            <person name="Andreopoulos B."/>
            <person name="Cheng J.F."/>
            <person name="Woyke T."/>
            <person name="Pelin A."/>
            <person name="Henrissat B."/>
            <person name="Reynolds N.K."/>
            <person name="Benny G.L."/>
            <person name="Smith M.E."/>
            <person name="James T.Y."/>
            <person name="Grigoriev I.V."/>
        </authorList>
    </citation>
    <scope>NUCLEOTIDE SEQUENCE [LARGE SCALE GENOMIC DNA]</scope>
    <source>
        <strain evidence="5">ATCC 52028</strain>
    </source>
</reference>
<protein>
    <recommendedName>
        <fullName evidence="3">DUF155 domain-containing protein</fullName>
    </recommendedName>
</protein>
<accession>A0A4P9XGF1</accession>
<dbReference type="InterPro" id="IPR003734">
    <property type="entry name" value="DUF155"/>
</dbReference>
<sequence length="373" mass="42653">LDRTTKTAQKLTLFPQDAENLPNALFVPGDEESDSQLLGVQLPHVTAKTGNQYRLSKSERRWLPRVTAYSTAHGYQMEPLIKWLESVKSVHKTFPKRFDEVVFTPFLAPRPGAPRGSTGAHRNVDYSGHRLDPAMTWSELPGSIAPIGEVFFFDYGVVVMWGLPEDAERLILRQLERFSNELLDTETKEVEEFYFHYNPDQPPRIYNDVITLKNPSNYMVKLATSHAIAQSVKLTLYESLIDTTIERTKHMPQILAKTGKIKMSRKAINQKIGQLYITRTNVNLVSNVLDTPEIFWSEPALEPLYMAVRGYLEISQRVDLINQRLSVISDLLDMLKENLTSTHDEQLEWIIIILIVFEIIAALITISFDLSSY</sequence>
<feature type="domain" description="DUF155" evidence="3">
    <location>
        <begin position="150"/>
        <end position="322"/>
    </location>
</feature>
<keyword evidence="2" id="KW-1133">Transmembrane helix</keyword>
<feature type="transmembrane region" description="Helical" evidence="2">
    <location>
        <begin position="349"/>
        <end position="370"/>
    </location>
</feature>
<dbReference type="EMBL" id="ML014111">
    <property type="protein sequence ID" value="RKP04311.1"/>
    <property type="molecule type" value="Genomic_DNA"/>
</dbReference>
<proteinExistence type="inferred from homology"/>
<dbReference type="Proteomes" id="UP000274922">
    <property type="component" value="Unassembled WGS sequence"/>
</dbReference>
<evidence type="ECO:0000256" key="1">
    <source>
        <dbReference type="ARBA" id="ARBA00008306"/>
    </source>
</evidence>
<comment type="similarity">
    <text evidence="1">Belongs to the RMD1/sif2 family.</text>
</comment>
<evidence type="ECO:0000256" key="2">
    <source>
        <dbReference type="SAM" id="Phobius"/>
    </source>
</evidence>
<evidence type="ECO:0000259" key="3">
    <source>
        <dbReference type="Pfam" id="PF02582"/>
    </source>
</evidence>
<organism evidence="4 5">
    <name type="scientific">Caulochytrium protostelioides</name>
    <dbReference type="NCBI Taxonomy" id="1555241"/>
    <lineage>
        <taxon>Eukaryota</taxon>
        <taxon>Fungi</taxon>
        <taxon>Fungi incertae sedis</taxon>
        <taxon>Chytridiomycota</taxon>
        <taxon>Chytridiomycota incertae sedis</taxon>
        <taxon>Chytridiomycetes</taxon>
        <taxon>Caulochytriales</taxon>
        <taxon>Caulochytriaceae</taxon>
        <taxon>Caulochytrium</taxon>
    </lineage>
</organism>
<evidence type="ECO:0000313" key="5">
    <source>
        <dbReference type="Proteomes" id="UP000274922"/>
    </source>
</evidence>
<evidence type="ECO:0000313" key="4">
    <source>
        <dbReference type="EMBL" id="RKP04311.1"/>
    </source>
</evidence>
<dbReference type="AlphaFoldDB" id="A0A4P9XGF1"/>
<dbReference type="OrthoDB" id="18302at2759"/>
<dbReference type="GO" id="GO:0005739">
    <property type="term" value="C:mitochondrion"/>
    <property type="evidence" value="ECO:0007669"/>
    <property type="project" value="UniProtKB-ARBA"/>
</dbReference>
<keyword evidence="2" id="KW-0812">Transmembrane</keyword>
<dbReference type="Pfam" id="PF02582">
    <property type="entry name" value="DUF155"/>
    <property type="match status" value="1"/>
</dbReference>
<keyword evidence="2" id="KW-0472">Membrane</keyword>
<gene>
    <name evidence="4" type="ORF">CXG81DRAFT_2452</name>
</gene>
<feature type="non-terminal residue" evidence="4">
    <location>
        <position position="373"/>
    </location>
</feature>
<dbReference type="InterPro" id="IPR051624">
    <property type="entry name" value="RMD1/Sad1-interacting"/>
</dbReference>
<dbReference type="PANTHER" id="PTHR16255">
    <property type="entry name" value="REQUIRED FOR MEIOTIC NUCLEAR DIVISION PROTEIN 1 HOMOLOG"/>
    <property type="match status" value="1"/>
</dbReference>